<proteinExistence type="inferred from homology"/>
<dbReference type="SUPFAM" id="SSF53850">
    <property type="entry name" value="Periplasmic binding protein-like II"/>
    <property type="match status" value="1"/>
</dbReference>
<keyword evidence="3" id="KW-0238">DNA-binding</keyword>
<keyword evidence="2" id="KW-0805">Transcription regulation</keyword>
<evidence type="ECO:0000313" key="7">
    <source>
        <dbReference type="Proteomes" id="UP000435323"/>
    </source>
</evidence>
<feature type="domain" description="HTH lysR-type" evidence="5">
    <location>
        <begin position="1"/>
        <end position="58"/>
    </location>
</feature>
<dbReference type="PANTHER" id="PTHR30537:SF5">
    <property type="entry name" value="HTH-TYPE TRANSCRIPTIONAL ACTIVATOR TTDR-RELATED"/>
    <property type="match status" value="1"/>
</dbReference>
<dbReference type="GO" id="GO:0043565">
    <property type="term" value="F:sequence-specific DNA binding"/>
    <property type="evidence" value="ECO:0007669"/>
    <property type="project" value="TreeGrafter"/>
</dbReference>
<gene>
    <name evidence="6" type="ORF">GNP77_06005</name>
</gene>
<dbReference type="InterPro" id="IPR000847">
    <property type="entry name" value="LysR_HTH_N"/>
</dbReference>
<evidence type="ECO:0000256" key="4">
    <source>
        <dbReference type="ARBA" id="ARBA00023163"/>
    </source>
</evidence>
<sequence>MMKEDWLLFAKVAQYQSFSEAARRLSIPTTTVSRRIQQLESQLGERLFIRNTRSVTLTEFGQRLLPKTKLLEIALEELQSTIESHSQEISGKLKLSTSDTLSQFLLPSLISSFSSQHPLINFDISSSNRNEQLVNENIDFSFRIGQLEDSNLIAYKLCEIEYVLVAAPSFIEKSTISITPETLIQHPCIIINIDGKEVPWFVSSDDHVLELNTYKKYRVDNLFIAKSLAESGNGITLLPKFVAKEAIKTNTLVTVLDSVNIQKNPLSLIYFDKHFLSEKSKCFLKYIKEQRSHIESVINPTI</sequence>
<evidence type="ECO:0000256" key="3">
    <source>
        <dbReference type="ARBA" id="ARBA00023125"/>
    </source>
</evidence>
<dbReference type="InterPro" id="IPR036388">
    <property type="entry name" value="WH-like_DNA-bd_sf"/>
</dbReference>
<dbReference type="CDD" id="cd08422">
    <property type="entry name" value="PBP2_CrgA_like"/>
    <property type="match status" value="1"/>
</dbReference>
<dbReference type="Pfam" id="PF03466">
    <property type="entry name" value="LysR_substrate"/>
    <property type="match status" value="1"/>
</dbReference>
<dbReference type="InterPro" id="IPR058163">
    <property type="entry name" value="LysR-type_TF_proteobact-type"/>
</dbReference>
<dbReference type="SUPFAM" id="SSF46785">
    <property type="entry name" value="Winged helix' DNA-binding domain"/>
    <property type="match status" value="1"/>
</dbReference>
<evidence type="ECO:0000259" key="5">
    <source>
        <dbReference type="PROSITE" id="PS50931"/>
    </source>
</evidence>
<protein>
    <submittedName>
        <fullName evidence="6">LysR family transcriptional regulator</fullName>
    </submittedName>
</protein>
<dbReference type="Proteomes" id="UP000435323">
    <property type="component" value="Unassembled WGS sequence"/>
</dbReference>
<evidence type="ECO:0000313" key="6">
    <source>
        <dbReference type="EMBL" id="MUK44930.1"/>
    </source>
</evidence>
<dbReference type="InterPro" id="IPR005119">
    <property type="entry name" value="LysR_subst-bd"/>
</dbReference>
<dbReference type="GO" id="GO:0006351">
    <property type="term" value="P:DNA-templated transcription"/>
    <property type="evidence" value="ECO:0007669"/>
    <property type="project" value="TreeGrafter"/>
</dbReference>
<comment type="similarity">
    <text evidence="1">Belongs to the LysR transcriptional regulatory family.</text>
</comment>
<evidence type="ECO:0000256" key="1">
    <source>
        <dbReference type="ARBA" id="ARBA00009437"/>
    </source>
</evidence>
<name>A0A6N3Z341_ALIFS</name>
<dbReference type="Gene3D" id="3.40.190.290">
    <property type="match status" value="1"/>
</dbReference>
<dbReference type="Pfam" id="PF00126">
    <property type="entry name" value="HTH_1"/>
    <property type="match status" value="1"/>
</dbReference>
<dbReference type="InterPro" id="IPR036390">
    <property type="entry name" value="WH_DNA-bd_sf"/>
</dbReference>
<dbReference type="PRINTS" id="PR00039">
    <property type="entry name" value="HTHLYSR"/>
</dbReference>
<dbReference type="PANTHER" id="PTHR30537">
    <property type="entry name" value="HTH-TYPE TRANSCRIPTIONAL REGULATOR"/>
    <property type="match status" value="1"/>
</dbReference>
<dbReference type="PROSITE" id="PS50931">
    <property type="entry name" value="HTH_LYSR"/>
    <property type="match status" value="1"/>
</dbReference>
<reference evidence="6 7" key="1">
    <citation type="submission" date="2019-11" db="EMBL/GenBank/DDBJ databases">
        <title>Using colonization assays and comparative genomics to discover symbiosis behaviors and factors in Vibrio fischeri.</title>
        <authorList>
            <person name="Bongrand C."/>
            <person name="Moriano-Gutierrez S."/>
            <person name="Arevalo P."/>
            <person name="Mcfall-Ngai M."/>
            <person name="Visick K."/>
            <person name="Polz M.F."/>
            <person name="Ruby E.G."/>
        </authorList>
    </citation>
    <scope>NUCLEOTIDE SEQUENCE [LARGE SCALE GENOMIC DNA]</scope>
    <source>
        <strain evidence="7">emors.3.2</strain>
    </source>
</reference>
<keyword evidence="4" id="KW-0804">Transcription</keyword>
<dbReference type="GO" id="GO:0003700">
    <property type="term" value="F:DNA-binding transcription factor activity"/>
    <property type="evidence" value="ECO:0007669"/>
    <property type="project" value="InterPro"/>
</dbReference>
<evidence type="ECO:0000256" key="2">
    <source>
        <dbReference type="ARBA" id="ARBA00023015"/>
    </source>
</evidence>
<comment type="caution">
    <text evidence="6">The sequence shown here is derived from an EMBL/GenBank/DDBJ whole genome shotgun (WGS) entry which is preliminary data.</text>
</comment>
<dbReference type="RefSeq" id="WP_155657498.1">
    <property type="nucleotide sequence ID" value="NZ_WOBO01000005.1"/>
</dbReference>
<dbReference type="AlphaFoldDB" id="A0A6N3Z341"/>
<dbReference type="EMBL" id="WOBO01000005">
    <property type="protein sequence ID" value="MUK44930.1"/>
    <property type="molecule type" value="Genomic_DNA"/>
</dbReference>
<dbReference type="Gene3D" id="1.10.10.10">
    <property type="entry name" value="Winged helix-like DNA-binding domain superfamily/Winged helix DNA-binding domain"/>
    <property type="match status" value="1"/>
</dbReference>
<accession>A0A6N3Z341</accession>
<organism evidence="6 7">
    <name type="scientific">Aliivibrio fischeri</name>
    <name type="common">Vibrio fischeri</name>
    <dbReference type="NCBI Taxonomy" id="668"/>
    <lineage>
        <taxon>Bacteria</taxon>
        <taxon>Pseudomonadati</taxon>
        <taxon>Pseudomonadota</taxon>
        <taxon>Gammaproteobacteria</taxon>
        <taxon>Vibrionales</taxon>
        <taxon>Vibrionaceae</taxon>
        <taxon>Aliivibrio</taxon>
    </lineage>
</organism>
<dbReference type="FunFam" id="1.10.10.10:FF:000001">
    <property type="entry name" value="LysR family transcriptional regulator"/>
    <property type="match status" value="1"/>
</dbReference>